<dbReference type="AlphaFoldDB" id="A0A0U3MIC8"/>
<dbReference type="RefSeq" id="WP_058935442.1">
    <property type="nucleotide sequence ID" value="NZ_CP013729.1"/>
</dbReference>
<reference evidence="3 4" key="1">
    <citation type="submission" date="2015-12" db="EMBL/GenBank/DDBJ databases">
        <title>Complete genome of Roseateles depolymerans KCTC 42856.</title>
        <authorList>
            <person name="Kim K.M."/>
        </authorList>
    </citation>
    <scope>NUCLEOTIDE SEQUENCE [LARGE SCALE GENOMIC DNA]</scope>
    <source>
        <strain evidence="3 4">KCTC 42856</strain>
    </source>
</reference>
<protein>
    <submittedName>
        <fullName evidence="3">Uncharacterized protein</fullName>
    </submittedName>
</protein>
<dbReference type="GO" id="GO:0003677">
    <property type="term" value="F:DNA binding"/>
    <property type="evidence" value="ECO:0007669"/>
    <property type="project" value="UniProtKB-KW"/>
</dbReference>
<evidence type="ECO:0000256" key="2">
    <source>
        <dbReference type="ARBA" id="ARBA00023172"/>
    </source>
</evidence>
<evidence type="ECO:0000256" key="1">
    <source>
        <dbReference type="ARBA" id="ARBA00023125"/>
    </source>
</evidence>
<dbReference type="KEGG" id="rdp:RD2015_2844"/>
<dbReference type="InterPro" id="IPR036162">
    <property type="entry name" value="Resolvase-like_N_sf"/>
</dbReference>
<keyword evidence="1" id="KW-0238">DNA-binding</keyword>
<dbReference type="CDD" id="cd00338">
    <property type="entry name" value="Ser_Recombinase"/>
    <property type="match status" value="1"/>
</dbReference>
<evidence type="ECO:0000313" key="3">
    <source>
        <dbReference type="EMBL" id="ALV07308.1"/>
    </source>
</evidence>
<keyword evidence="4" id="KW-1185">Reference proteome</keyword>
<name>A0A0U3MIC8_9BURK</name>
<dbReference type="SMART" id="SM00857">
    <property type="entry name" value="Resolvase"/>
    <property type="match status" value="1"/>
</dbReference>
<dbReference type="STRING" id="76731.RD2015_2844"/>
<dbReference type="InterPro" id="IPR038109">
    <property type="entry name" value="DNA_bind_recomb_sf"/>
</dbReference>
<evidence type="ECO:0000313" key="4">
    <source>
        <dbReference type="Proteomes" id="UP000060699"/>
    </source>
</evidence>
<dbReference type="EMBL" id="CP013729">
    <property type="protein sequence ID" value="ALV07308.1"/>
    <property type="molecule type" value="Genomic_DNA"/>
</dbReference>
<dbReference type="InterPro" id="IPR050639">
    <property type="entry name" value="SSR_resolvase"/>
</dbReference>
<gene>
    <name evidence="3" type="ORF">RD2015_2844</name>
</gene>
<dbReference type="InterPro" id="IPR006119">
    <property type="entry name" value="Resolv_N"/>
</dbReference>
<dbReference type="Gene3D" id="3.90.1750.20">
    <property type="entry name" value="Putative Large Serine Recombinase, Chain B, Domain 2"/>
    <property type="match status" value="1"/>
</dbReference>
<accession>A0A0U3MIC8</accession>
<dbReference type="GO" id="GO:0000150">
    <property type="term" value="F:DNA strand exchange activity"/>
    <property type="evidence" value="ECO:0007669"/>
    <property type="project" value="InterPro"/>
</dbReference>
<proteinExistence type="predicted"/>
<dbReference type="Pfam" id="PF00239">
    <property type="entry name" value="Resolvase"/>
    <property type="match status" value="1"/>
</dbReference>
<dbReference type="InterPro" id="IPR025827">
    <property type="entry name" value="Zn_ribbon_recom_dom"/>
</dbReference>
<dbReference type="PANTHER" id="PTHR30461:SF2">
    <property type="entry name" value="SERINE RECOMBINASE PINE-RELATED"/>
    <property type="match status" value="1"/>
</dbReference>
<keyword evidence="2" id="KW-0233">DNA recombination</keyword>
<dbReference type="SUPFAM" id="SSF53041">
    <property type="entry name" value="Resolvase-like"/>
    <property type="match status" value="1"/>
</dbReference>
<sequence>MPTAYSYVRFSSAKQADGDSLRRQTEITEAYARKHGLTIDPRRYADLGVSAAKGKNFKEGDLAAFLKAIDEGVIAPGSYLLVENFDRLSRTPPMTALHLFQTIIGKGISVVTLSDEKLYSTETLNRNWTDLVQALMQMSRAHDENNRRTDNVRKAWSAKRAENIKSGTKLTAMGPGWLRLSEDKTTWHQIKEKVEVVARIFALAHDGHGSPTIARMLNADKVPMLKGANNRSKDSAGWQSGTVQHVLKNSAVIGTYTPKKADAPPIENYYPQIIKRELFYEVQALIKSRAGKGGRKGEGISNLFSGISYCKACGTKMRTVSASGDHRYLRCISAHSNQGCSEPKLPYLAVEEAVLNRILNAQQRMILRQEGVEMRSDPTAAIKGEIATKQERLDRYNQMIGDGEVAAPKSTLAIIIKLEAEIDQLKEQLKKAVVPIPEDEAWMSAIRLRWEHDKLKADPSKLAELTDLRRRMQSSIRQFIHRIDFAPEQDAITVTFISRKDGRHLERALSYRSFKQDRGFQKGNVNGKRP</sequence>
<dbReference type="Proteomes" id="UP000060699">
    <property type="component" value="Chromosome"/>
</dbReference>
<dbReference type="OrthoDB" id="9791494at2"/>
<dbReference type="PANTHER" id="PTHR30461">
    <property type="entry name" value="DNA-INVERTASE FROM LAMBDOID PROPHAGE"/>
    <property type="match status" value="1"/>
</dbReference>
<dbReference type="InterPro" id="IPR011109">
    <property type="entry name" value="DNA_bind_recombinase_dom"/>
</dbReference>
<dbReference type="Pfam" id="PF13408">
    <property type="entry name" value="Zn_ribbon_recom"/>
    <property type="match status" value="1"/>
</dbReference>
<dbReference type="Pfam" id="PF07508">
    <property type="entry name" value="Recombinase"/>
    <property type="match status" value="1"/>
</dbReference>
<dbReference type="Gene3D" id="3.40.50.1390">
    <property type="entry name" value="Resolvase, N-terminal catalytic domain"/>
    <property type="match status" value="1"/>
</dbReference>
<organism evidence="3 4">
    <name type="scientific">Roseateles depolymerans</name>
    <dbReference type="NCBI Taxonomy" id="76731"/>
    <lineage>
        <taxon>Bacteria</taxon>
        <taxon>Pseudomonadati</taxon>
        <taxon>Pseudomonadota</taxon>
        <taxon>Betaproteobacteria</taxon>
        <taxon>Burkholderiales</taxon>
        <taxon>Sphaerotilaceae</taxon>
        <taxon>Roseateles</taxon>
    </lineage>
</organism>
<dbReference type="PROSITE" id="PS51737">
    <property type="entry name" value="RECOMBINASE_DNA_BIND"/>
    <property type="match status" value="1"/>
</dbReference>